<dbReference type="Pfam" id="PF21818">
    <property type="entry name" value="DUF6884"/>
    <property type="match status" value="1"/>
</dbReference>
<dbReference type="EMBL" id="CP040639">
    <property type="protein sequence ID" value="QCW05253.1"/>
    <property type="molecule type" value="Genomic_DNA"/>
</dbReference>
<name>A0A4P9TJZ4_9EURY</name>
<keyword evidence="3" id="KW-1185">Reference proteome</keyword>
<organism evidence="2 3">
    <name type="scientific">Natrinema pallidum</name>
    <dbReference type="NCBI Taxonomy" id="69527"/>
    <lineage>
        <taxon>Archaea</taxon>
        <taxon>Methanobacteriati</taxon>
        <taxon>Methanobacteriota</taxon>
        <taxon>Stenosarchaea group</taxon>
        <taxon>Halobacteria</taxon>
        <taxon>Halobacteriales</taxon>
        <taxon>Natrialbaceae</taxon>
        <taxon>Natrinema</taxon>
    </lineage>
</organism>
<geneLocation type="plasmid" evidence="3">
    <name>pnpa70</name>
</geneLocation>
<sequence>MSPHVCTVVSCGATKQDLAPGESVPARELYDSSVHTCKDRYGRHSDGYYIMSAEYGLVHNQTELAHYDRTLDDLSDHRTRAWGHDVARDLATILECGGFDAVVLIGSATYVGALEAHFDRFPCAVLTPWQTSEYVTGVGRGMAWCNDESHWPDNVESVAAIGDVVSPAPREV</sequence>
<proteinExistence type="predicted"/>
<dbReference type="InterPro" id="IPR049251">
    <property type="entry name" value="DUF6884"/>
</dbReference>
<evidence type="ECO:0000259" key="1">
    <source>
        <dbReference type="Pfam" id="PF21818"/>
    </source>
</evidence>
<dbReference type="GeneID" id="96158143"/>
<accession>A0A4P9TJZ4</accession>
<dbReference type="Proteomes" id="UP000307562">
    <property type="component" value="Plasmid pNPA70"/>
</dbReference>
<gene>
    <name evidence="2" type="ORF">FGF80_18570</name>
</gene>
<reference evidence="3" key="1">
    <citation type="submission" date="2019-05" db="EMBL/GenBank/DDBJ databases">
        <title>Complete Genome Sequence and Methylation Pattern of the Halophilic Archaeon Natrinema pallidum BOL6-1.</title>
        <authorList>
            <person name="DasSarma P."/>
            <person name="DasSarma B.P."/>
            <person name="DasSarma S.L."/>
            <person name="Martinez F.L."/>
            <person name="Guzman D."/>
            <person name="Roberts R.J."/>
            <person name="DasSarma S."/>
        </authorList>
    </citation>
    <scope>NUCLEOTIDE SEQUENCE [LARGE SCALE GENOMIC DNA]</scope>
    <source>
        <strain evidence="3">BOL6-1</strain>
        <plasmid evidence="3">pnpa70</plasmid>
    </source>
</reference>
<evidence type="ECO:0000313" key="2">
    <source>
        <dbReference type="EMBL" id="QCW05253.1"/>
    </source>
</evidence>
<dbReference type="AlphaFoldDB" id="A0A4P9TJZ4"/>
<dbReference type="KEGG" id="npl:FGF80_18570"/>
<evidence type="ECO:0000313" key="3">
    <source>
        <dbReference type="Proteomes" id="UP000307562"/>
    </source>
</evidence>
<dbReference type="RefSeq" id="WP_138655710.1">
    <property type="nucleotide sequence ID" value="NZ_CP040639.1"/>
</dbReference>
<keyword evidence="2" id="KW-0614">Plasmid</keyword>
<feature type="domain" description="DUF6884" evidence="1">
    <location>
        <begin position="8"/>
        <end position="129"/>
    </location>
</feature>
<protein>
    <recommendedName>
        <fullName evidence="1">DUF6884 domain-containing protein</fullName>
    </recommendedName>
</protein>